<keyword evidence="2" id="KW-1185">Reference proteome</keyword>
<sequence>MNFQNYFKRLKAKKAANFKVVALCVLTATTFWVLNALNKDNYYTVVDYPIEFYYNQEEYMAVEELPNKVRIEINGNGWDLIRKYFKVNVSPFVIELQNPPRQPIILTRNIQRELSDKLVPTQLTSILTDSLRLNIENIITRKVAVTIDTSSNTLARNIRLASPIKVDPASVTVRGPTSMVQRFGASFHVKLEDEKINRNYAKLIPITVPKELSPYLSLAEDNVLVEFDVVEFLEGNKRLKLRLVNFPANVSIDPNISSVIMQYIVDERRVDDLKELELEGILNYNNRNRQDSTVSLQLNRNPPYLENITFEPETLRLRYED</sequence>
<gene>
    <name evidence="1" type="ORF">EL17_14605</name>
</gene>
<protein>
    <recommendedName>
        <fullName evidence="3">YbbR-like domain-containing protein</fullName>
    </recommendedName>
</protein>
<dbReference type="STRING" id="1048983.EL17_14605"/>
<dbReference type="EMBL" id="JMIH01000023">
    <property type="protein sequence ID" value="KEO72854.1"/>
    <property type="molecule type" value="Genomic_DNA"/>
</dbReference>
<dbReference type="AlphaFoldDB" id="A0A074KV96"/>
<name>A0A074KV96_9BACT</name>
<dbReference type="OrthoDB" id="1115707at2"/>
<dbReference type="Gene3D" id="2.170.120.40">
    <property type="entry name" value="YbbR-like domain"/>
    <property type="match status" value="1"/>
</dbReference>
<evidence type="ECO:0008006" key="3">
    <source>
        <dbReference type="Google" id="ProtNLM"/>
    </source>
</evidence>
<organism evidence="1 2">
    <name type="scientific">Anditalea andensis</name>
    <dbReference type="NCBI Taxonomy" id="1048983"/>
    <lineage>
        <taxon>Bacteria</taxon>
        <taxon>Pseudomonadati</taxon>
        <taxon>Bacteroidota</taxon>
        <taxon>Cytophagia</taxon>
        <taxon>Cytophagales</taxon>
        <taxon>Cytophagaceae</taxon>
        <taxon>Anditalea</taxon>
    </lineage>
</organism>
<proteinExistence type="predicted"/>
<dbReference type="RefSeq" id="WP_035075845.1">
    <property type="nucleotide sequence ID" value="NZ_JMIH01000023.1"/>
</dbReference>
<reference evidence="1 2" key="1">
    <citation type="submission" date="2014-04" db="EMBL/GenBank/DDBJ databases">
        <title>Characterization and application of a salt tolerant electro-active bacterium.</title>
        <authorList>
            <person name="Yang L."/>
            <person name="Wei S."/>
            <person name="Tay Q.X.M."/>
        </authorList>
    </citation>
    <scope>NUCLEOTIDE SEQUENCE [LARGE SCALE GENOMIC DNA]</scope>
    <source>
        <strain evidence="1 2">LY1</strain>
    </source>
</reference>
<dbReference type="Proteomes" id="UP000027821">
    <property type="component" value="Unassembled WGS sequence"/>
</dbReference>
<accession>A0A074KV96</accession>
<dbReference type="eggNOG" id="COG4856">
    <property type="taxonomic scope" value="Bacteria"/>
</dbReference>
<evidence type="ECO:0000313" key="2">
    <source>
        <dbReference type="Proteomes" id="UP000027821"/>
    </source>
</evidence>
<evidence type="ECO:0000313" key="1">
    <source>
        <dbReference type="EMBL" id="KEO72854.1"/>
    </source>
</evidence>
<comment type="caution">
    <text evidence="1">The sequence shown here is derived from an EMBL/GenBank/DDBJ whole genome shotgun (WGS) entry which is preliminary data.</text>
</comment>